<organism evidence="11">
    <name type="scientific">uncultured Coleofasciculus sp</name>
    <dbReference type="NCBI Taxonomy" id="1267456"/>
    <lineage>
        <taxon>Bacteria</taxon>
        <taxon>Bacillati</taxon>
        <taxon>Cyanobacteriota</taxon>
        <taxon>Cyanophyceae</taxon>
        <taxon>Coleofasciculales</taxon>
        <taxon>Coleofasciculaceae</taxon>
        <taxon>Coleofasciculus</taxon>
        <taxon>environmental samples</taxon>
    </lineage>
</organism>
<keyword evidence="7 9" id="KW-0057">Aromatic amino acid biosynthesis</keyword>
<evidence type="ECO:0000256" key="1">
    <source>
        <dbReference type="ARBA" id="ARBA00001164"/>
    </source>
</evidence>
<dbReference type="HAMAP" id="MF_00135">
    <property type="entry name" value="PRAI"/>
    <property type="match status" value="1"/>
</dbReference>
<dbReference type="CDD" id="cd00405">
    <property type="entry name" value="PRAI"/>
    <property type="match status" value="1"/>
</dbReference>
<evidence type="ECO:0000256" key="3">
    <source>
        <dbReference type="ARBA" id="ARBA00012572"/>
    </source>
</evidence>
<dbReference type="InterPro" id="IPR013785">
    <property type="entry name" value="Aldolase_TIM"/>
</dbReference>
<gene>
    <name evidence="9" type="primary">trpF</name>
    <name evidence="11" type="ORF">AVDCRST_MAG92-4212</name>
</gene>
<evidence type="ECO:0000256" key="5">
    <source>
        <dbReference type="ARBA" id="ARBA00022605"/>
    </source>
</evidence>
<dbReference type="SUPFAM" id="SSF51366">
    <property type="entry name" value="Ribulose-phoshate binding barrel"/>
    <property type="match status" value="1"/>
</dbReference>
<dbReference type="PANTHER" id="PTHR42894:SF1">
    <property type="entry name" value="N-(5'-PHOSPHORIBOSYL)ANTHRANILATE ISOMERASE"/>
    <property type="match status" value="1"/>
</dbReference>
<keyword evidence="5 9" id="KW-0028">Amino-acid biosynthesis</keyword>
<comment type="catalytic activity">
    <reaction evidence="1 9">
        <text>N-(5-phospho-beta-D-ribosyl)anthranilate = 1-(2-carboxyphenylamino)-1-deoxy-D-ribulose 5-phosphate</text>
        <dbReference type="Rhea" id="RHEA:21540"/>
        <dbReference type="ChEBI" id="CHEBI:18277"/>
        <dbReference type="ChEBI" id="CHEBI:58613"/>
        <dbReference type="EC" id="5.3.1.24"/>
    </reaction>
</comment>
<dbReference type="GO" id="GO:0004640">
    <property type="term" value="F:phosphoribosylanthranilate isomerase activity"/>
    <property type="evidence" value="ECO:0007669"/>
    <property type="project" value="UniProtKB-UniRule"/>
</dbReference>
<comment type="similarity">
    <text evidence="9">Belongs to the TrpF family.</text>
</comment>
<evidence type="ECO:0000259" key="10">
    <source>
        <dbReference type="Pfam" id="PF00697"/>
    </source>
</evidence>
<feature type="domain" description="N-(5'phosphoribosyl) anthranilate isomerase (PRAI)" evidence="10">
    <location>
        <begin position="73"/>
        <end position="216"/>
    </location>
</feature>
<sequence>MEPTRTPRVKICCIGNVAEAKLAIEYGASALGLGSEIPSGLGIISEGLIAQVASIVPPAVSSFLLTSKPDTLAIIAQQRRLGVNTIQICDQLQSGTYDDLRQALPGIALIQVIHVTGSESIEEAASAALHVHGLLLNSGNESLELKELGGTGKIHSWEISRRIRELVDVPIFLAGGLTPENVSAAIQHVEPFGVDVCSGVRTEGKLDERKLSKFFNQVSASFDSA</sequence>
<dbReference type="InterPro" id="IPR044643">
    <property type="entry name" value="TrpF_fam"/>
</dbReference>
<dbReference type="GO" id="GO:0000162">
    <property type="term" value="P:L-tryptophan biosynthetic process"/>
    <property type="evidence" value="ECO:0007669"/>
    <property type="project" value="UniProtKB-UniRule"/>
</dbReference>
<dbReference type="PANTHER" id="PTHR42894">
    <property type="entry name" value="N-(5'-PHOSPHORIBOSYL)ANTHRANILATE ISOMERASE"/>
    <property type="match status" value="1"/>
</dbReference>
<name>A0A6J4JWT0_9CYAN</name>
<evidence type="ECO:0000256" key="6">
    <source>
        <dbReference type="ARBA" id="ARBA00022822"/>
    </source>
</evidence>
<evidence type="ECO:0000256" key="8">
    <source>
        <dbReference type="ARBA" id="ARBA00023235"/>
    </source>
</evidence>
<dbReference type="UniPathway" id="UPA00035">
    <property type="reaction ID" value="UER00042"/>
</dbReference>
<proteinExistence type="inferred from homology"/>
<dbReference type="AlphaFoldDB" id="A0A6J4JWT0"/>
<accession>A0A6J4JWT0</accession>
<dbReference type="Pfam" id="PF00697">
    <property type="entry name" value="PRAI"/>
    <property type="match status" value="1"/>
</dbReference>
<dbReference type="EC" id="5.3.1.24" evidence="3 9"/>
<evidence type="ECO:0000256" key="2">
    <source>
        <dbReference type="ARBA" id="ARBA00004664"/>
    </source>
</evidence>
<dbReference type="InterPro" id="IPR001240">
    <property type="entry name" value="PRAI_dom"/>
</dbReference>
<reference evidence="11" key="1">
    <citation type="submission" date="2020-02" db="EMBL/GenBank/DDBJ databases">
        <authorList>
            <person name="Meier V. D."/>
        </authorList>
    </citation>
    <scope>NUCLEOTIDE SEQUENCE</scope>
    <source>
        <strain evidence="11">AVDCRST_MAG92</strain>
    </source>
</reference>
<dbReference type="EMBL" id="CADCTM010000735">
    <property type="protein sequence ID" value="CAA9289458.1"/>
    <property type="molecule type" value="Genomic_DNA"/>
</dbReference>
<protein>
    <recommendedName>
        <fullName evidence="4 9">N-(5'-phosphoribosyl)anthranilate isomerase</fullName>
        <shortName evidence="9">PRAI</shortName>
        <ecNumber evidence="3 9">5.3.1.24</ecNumber>
    </recommendedName>
</protein>
<keyword evidence="6 9" id="KW-0822">Tryptophan biosynthesis</keyword>
<dbReference type="InterPro" id="IPR011060">
    <property type="entry name" value="RibuloseP-bd_barrel"/>
</dbReference>
<keyword evidence="8 9" id="KW-0413">Isomerase</keyword>
<comment type="pathway">
    <text evidence="2 9">Amino-acid biosynthesis; L-tryptophan biosynthesis; L-tryptophan from chorismate: step 3/5.</text>
</comment>
<dbReference type="Gene3D" id="3.20.20.70">
    <property type="entry name" value="Aldolase class I"/>
    <property type="match status" value="1"/>
</dbReference>
<evidence type="ECO:0000256" key="9">
    <source>
        <dbReference type="HAMAP-Rule" id="MF_00135"/>
    </source>
</evidence>
<evidence type="ECO:0000256" key="4">
    <source>
        <dbReference type="ARBA" id="ARBA00022272"/>
    </source>
</evidence>
<evidence type="ECO:0000256" key="7">
    <source>
        <dbReference type="ARBA" id="ARBA00023141"/>
    </source>
</evidence>
<evidence type="ECO:0000313" key="11">
    <source>
        <dbReference type="EMBL" id="CAA9289458.1"/>
    </source>
</evidence>